<evidence type="ECO:0000313" key="2">
    <source>
        <dbReference type="Proteomes" id="UP001303222"/>
    </source>
</evidence>
<sequence length="323" mass="37138">MSAIANVFSKLTDQKDEYLAGHWWSSLPESLMWCRSWRNNEPEVKTHRHSSEECFAPSWSWPSVMGSVKFKYQYGKAGDIEVDFKINDCRVQVTDPITAPFASASSGRLHVRAKTLWGNVGYYPEEFKVHRGEVEHKIRISLDSLSLPFNLDWPDLPTYLRYIPDGFDQDIVEGTIMSVILVVCEMPPDVCPHTTGMVAKEVGNGLYRCVGWFNNLANIYSRAWPVIKPHPAIPEADGLRSRPLDMELVKKTREAWYNMFEVRELQHDYMMLFRGKFPFGMPTSTRIRVGNHAFIVHNRNPCHGTNEDLKYLTLNFSTSETPT</sequence>
<evidence type="ECO:0000313" key="1">
    <source>
        <dbReference type="EMBL" id="KAK3950963.1"/>
    </source>
</evidence>
<dbReference type="PANTHER" id="PTHR33112:SF16">
    <property type="entry name" value="HETEROKARYON INCOMPATIBILITY DOMAIN-CONTAINING PROTEIN"/>
    <property type="match status" value="1"/>
</dbReference>
<dbReference type="PANTHER" id="PTHR33112">
    <property type="entry name" value="DOMAIN PROTEIN, PUTATIVE-RELATED"/>
    <property type="match status" value="1"/>
</dbReference>
<dbReference type="Proteomes" id="UP001303222">
    <property type="component" value="Unassembled WGS sequence"/>
</dbReference>
<reference evidence="1" key="1">
    <citation type="journal article" date="2023" name="Mol. Phylogenet. Evol.">
        <title>Genome-scale phylogeny and comparative genomics of the fungal order Sordariales.</title>
        <authorList>
            <person name="Hensen N."/>
            <person name="Bonometti L."/>
            <person name="Westerberg I."/>
            <person name="Brannstrom I.O."/>
            <person name="Guillou S."/>
            <person name="Cros-Aarteil S."/>
            <person name="Calhoun S."/>
            <person name="Haridas S."/>
            <person name="Kuo A."/>
            <person name="Mondo S."/>
            <person name="Pangilinan J."/>
            <person name="Riley R."/>
            <person name="LaButti K."/>
            <person name="Andreopoulos B."/>
            <person name="Lipzen A."/>
            <person name="Chen C."/>
            <person name="Yan M."/>
            <person name="Daum C."/>
            <person name="Ng V."/>
            <person name="Clum A."/>
            <person name="Steindorff A."/>
            <person name="Ohm R.A."/>
            <person name="Martin F."/>
            <person name="Silar P."/>
            <person name="Natvig D.O."/>
            <person name="Lalanne C."/>
            <person name="Gautier V."/>
            <person name="Ament-Velasquez S.L."/>
            <person name="Kruys A."/>
            <person name="Hutchinson M.I."/>
            <person name="Powell A.J."/>
            <person name="Barry K."/>
            <person name="Miller A.N."/>
            <person name="Grigoriev I.V."/>
            <person name="Debuchy R."/>
            <person name="Gladieux P."/>
            <person name="Hiltunen Thoren M."/>
            <person name="Johannesson H."/>
        </authorList>
    </citation>
    <scope>NUCLEOTIDE SEQUENCE</scope>
    <source>
        <strain evidence="1">CBS 626.80</strain>
    </source>
</reference>
<reference evidence="1" key="2">
    <citation type="submission" date="2023-06" db="EMBL/GenBank/DDBJ databases">
        <authorList>
            <consortium name="Lawrence Berkeley National Laboratory"/>
            <person name="Mondo S.J."/>
            <person name="Hensen N."/>
            <person name="Bonometti L."/>
            <person name="Westerberg I."/>
            <person name="Brannstrom I.O."/>
            <person name="Guillou S."/>
            <person name="Cros-Aarteil S."/>
            <person name="Calhoun S."/>
            <person name="Haridas S."/>
            <person name="Kuo A."/>
            <person name="Pangilinan J."/>
            <person name="Riley R."/>
            <person name="Labutti K."/>
            <person name="Andreopoulos B."/>
            <person name="Lipzen A."/>
            <person name="Chen C."/>
            <person name="Yanf M."/>
            <person name="Daum C."/>
            <person name="Ng V."/>
            <person name="Clum A."/>
            <person name="Steindorff A."/>
            <person name="Ohm R."/>
            <person name="Martin F."/>
            <person name="Silar P."/>
            <person name="Natvig D."/>
            <person name="Lalanne C."/>
            <person name="Gautier V."/>
            <person name="Ament-Velasquez S.L."/>
            <person name="Kruys A."/>
            <person name="Hutchinson M.I."/>
            <person name="Powell A.J."/>
            <person name="Barry K."/>
            <person name="Miller A.N."/>
            <person name="Grigoriev I.V."/>
            <person name="Debuchy R."/>
            <person name="Gladieux P."/>
            <person name="Thoren M.H."/>
            <person name="Johannesson H."/>
        </authorList>
    </citation>
    <scope>NUCLEOTIDE SEQUENCE</scope>
    <source>
        <strain evidence="1">CBS 626.80</strain>
    </source>
</reference>
<dbReference type="AlphaFoldDB" id="A0AAN6NVJ4"/>
<comment type="caution">
    <text evidence="1">The sequence shown here is derived from an EMBL/GenBank/DDBJ whole genome shotgun (WGS) entry which is preliminary data.</text>
</comment>
<organism evidence="1 2">
    <name type="scientific">Pseudoneurospora amorphoporcata</name>
    <dbReference type="NCBI Taxonomy" id="241081"/>
    <lineage>
        <taxon>Eukaryota</taxon>
        <taxon>Fungi</taxon>
        <taxon>Dikarya</taxon>
        <taxon>Ascomycota</taxon>
        <taxon>Pezizomycotina</taxon>
        <taxon>Sordariomycetes</taxon>
        <taxon>Sordariomycetidae</taxon>
        <taxon>Sordariales</taxon>
        <taxon>Sordariaceae</taxon>
        <taxon>Pseudoneurospora</taxon>
    </lineage>
</organism>
<proteinExistence type="predicted"/>
<keyword evidence="2" id="KW-1185">Reference proteome</keyword>
<accession>A0AAN6NVJ4</accession>
<protein>
    <submittedName>
        <fullName evidence="1">Uncharacterized protein</fullName>
    </submittedName>
</protein>
<name>A0AAN6NVJ4_9PEZI</name>
<dbReference type="EMBL" id="MU859161">
    <property type="protein sequence ID" value="KAK3950963.1"/>
    <property type="molecule type" value="Genomic_DNA"/>
</dbReference>
<gene>
    <name evidence="1" type="ORF">QBC32DRAFT_4821</name>
</gene>